<dbReference type="GO" id="GO:0030891">
    <property type="term" value="C:VCB complex"/>
    <property type="evidence" value="ECO:0007669"/>
    <property type="project" value="TreeGrafter"/>
</dbReference>
<dbReference type="PANTHER" id="PTHR15160">
    <property type="entry name" value="VON HIPPEL-LINDAU PROTEIN"/>
    <property type="match status" value="1"/>
</dbReference>
<evidence type="ECO:0000313" key="2">
    <source>
        <dbReference type="Proteomes" id="UP000836841"/>
    </source>
</evidence>
<dbReference type="Proteomes" id="UP000836841">
    <property type="component" value="Chromosome 3"/>
</dbReference>
<proteinExistence type="predicted"/>
<evidence type="ECO:0000313" key="1">
    <source>
        <dbReference type="EMBL" id="CAH2053184.1"/>
    </source>
</evidence>
<organism evidence="1 2">
    <name type="scientific">Thlaspi arvense</name>
    <name type="common">Field penny-cress</name>
    <dbReference type="NCBI Taxonomy" id="13288"/>
    <lineage>
        <taxon>Eukaryota</taxon>
        <taxon>Viridiplantae</taxon>
        <taxon>Streptophyta</taxon>
        <taxon>Embryophyta</taxon>
        <taxon>Tracheophyta</taxon>
        <taxon>Spermatophyta</taxon>
        <taxon>Magnoliopsida</taxon>
        <taxon>eudicotyledons</taxon>
        <taxon>Gunneridae</taxon>
        <taxon>Pentapetalae</taxon>
        <taxon>rosids</taxon>
        <taxon>malvids</taxon>
        <taxon>Brassicales</taxon>
        <taxon>Brassicaceae</taxon>
        <taxon>Thlaspideae</taxon>
        <taxon>Thlaspi</taxon>
    </lineage>
</organism>
<dbReference type="AlphaFoldDB" id="A0AAU9RXK9"/>
<dbReference type="GO" id="GO:0005634">
    <property type="term" value="C:nucleus"/>
    <property type="evidence" value="ECO:0007669"/>
    <property type="project" value="TreeGrafter"/>
</dbReference>
<dbReference type="GO" id="GO:0016567">
    <property type="term" value="P:protein ubiquitination"/>
    <property type="evidence" value="ECO:0007669"/>
    <property type="project" value="TreeGrafter"/>
</dbReference>
<name>A0AAU9RXK9_THLAR</name>
<dbReference type="PANTHER" id="PTHR15160:SF12">
    <property type="entry name" value="BIFUNCTIONAL NUCLEASE 2"/>
    <property type="match status" value="1"/>
</dbReference>
<keyword evidence="2" id="KW-1185">Reference proteome</keyword>
<protein>
    <submittedName>
        <fullName evidence="1">Uncharacterized protein</fullName>
    </submittedName>
</protein>
<reference evidence="1 2" key="1">
    <citation type="submission" date="2022-03" db="EMBL/GenBank/DDBJ databases">
        <authorList>
            <person name="Nunn A."/>
            <person name="Chopra R."/>
            <person name="Nunn A."/>
            <person name="Contreras Garrido A."/>
        </authorList>
    </citation>
    <scope>NUCLEOTIDE SEQUENCE [LARGE SCALE GENOMIC DNA]</scope>
</reference>
<dbReference type="EMBL" id="OU466859">
    <property type="protein sequence ID" value="CAH2053184.1"/>
    <property type="molecule type" value="Genomic_DNA"/>
</dbReference>
<accession>A0AAU9RXK9</accession>
<gene>
    <name evidence="1" type="ORF">TAV2_LOCUS10124</name>
</gene>
<feature type="non-terminal residue" evidence="1">
    <location>
        <position position="73"/>
    </location>
</feature>
<sequence>VGNKSDCVSFHLRTSDAINIAVRCKPSGLEISKQTPGSDGLLFTELDQPNAQPCLDTKEFDLLSNIMQAVDEA</sequence>
<feature type="non-terminal residue" evidence="1">
    <location>
        <position position="1"/>
    </location>
</feature>